<dbReference type="Gene3D" id="1.10.357.50">
    <property type="match status" value="1"/>
</dbReference>
<dbReference type="PROSITE" id="PS51258">
    <property type="entry name" value="MHD1"/>
    <property type="match status" value="1"/>
</dbReference>
<feature type="non-terminal residue" evidence="3">
    <location>
        <position position="1"/>
    </location>
</feature>
<dbReference type="PANTHER" id="PTHR45999">
    <property type="entry name" value="UNC-13-4A, ISOFORM B"/>
    <property type="match status" value="1"/>
</dbReference>
<gene>
    <name evidence="3" type="ORF">ANN_18399</name>
</gene>
<dbReference type="PANTHER" id="PTHR45999:SF2">
    <property type="entry name" value="PROTEIN UNC-13 HOMOLOG 4B"/>
    <property type="match status" value="1"/>
</dbReference>
<feature type="domain" description="MHD1" evidence="2">
    <location>
        <begin position="44"/>
        <end position="137"/>
    </location>
</feature>
<reference evidence="3 4" key="1">
    <citation type="journal article" date="2022" name="Allergy">
        <title>Genome assembly and annotation of Periplaneta americana reveal a comprehensive cockroach allergen profile.</title>
        <authorList>
            <person name="Wang L."/>
            <person name="Xiong Q."/>
            <person name="Saelim N."/>
            <person name="Wang L."/>
            <person name="Nong W."/>
            <person name="Wan A.T."/>
            <person name="Shi M."/>
            <person name="Liu X."/>
            <person name="Cao Q."/>
            <person name="Hui J.H.L."/>
            <person name="Sookrung N."/>
            <person name="Leung T.F."/>
            <person name="Tungtrongchitr A."/>
            <person name="Tsui S.K.W."/>
        </authorList>
    </citation>
    <scope>NUCLEOTIDE SEQUENCE [LARGE SCALE GENOMIC DNA]</scope>
    <source>
        <strain evidence="3">PWHHKU_190912</strain>
    </source>
</reference>
<evidence type="ECO:0000313" key="3">
    <source>
        <dbReference type="EMBL" id="KAJ4435780.1"/>
    </source>
</evidence>
<dbReference type="InterPro" id="IPR014770">
    <property type="entry name" value="Munc13_1"/>
</dbReference>
<evidence type="ECO:0000259" key="2">
    <source>
        <dbReference type="PROSITE" id="PS51258"/>
    </source>
</evidence>
<accession>A0ABQ8SQR6</accession>
<keyword evidence="1" id="KW-0268">Exocytosis</keyword>
<protein>
    <recommendedName>
        <fullName evidence="2">MHD1 domain-containing protein</fullName>
    </recommendedName>
</protein>
<organism evidence="3 4">
    <name type="scientific">Periplaneta americana</name>
    <name type="common">American cockroach</name>
    <name type="synonym">Blatta americana</name>
    <dbReference type="NCBI Taxonomy" id="6978"/>
    <lineage>
        <taxon>Eukaryota</taxon>
        <taxon>Metazoa</taxon>
        <taxon>Ecdysozoa</taxon>
        <taxon>Arthropoda</taxon>
        <taxon>Hexapoda</taxon>
        <taxon>Insecta</taxon>
        <taxon>Pterygota</taxon>
        <taxon>Neoptera</taxon>
        <taxon>Polyneoptera</taxon>
        <taxon>Dictyoptera</taxon>
        <taxon>Blattodea</taxon>
        <taxon>Blattoidea</taxon>
        <taxon>Blattidae</taxon>
        <taxon>Blattinae</taxon>
        <taxon>Periplaneta</taxon>
    </lineage>
</organism>
<name>A0ABQ8SQR6_PERAM</name>
<keyword evidence="4" id="KW-1185">Reference proteome</keyword>
<dbReference type="InterPro" id="IPR052095">
    <property type="entry name" value="UNC-13_domain"/>
</dbReference>
<sequence>LINLAEPIVKAACKNVKPVTFCDVEEETCENEILETAPLGAIVIGAYFKVCDVHRFGKSLCSEDSEIYLPQNFYQWFYPAALQWIYISCFKSQYAINKAIYLDQFTSVDDCIQYSSSAIDTLHIFDQVMKSNFNILL</sequence>
<proteinExistence type="predicted"/>
<dbReference type="Proteomes" id="UP001148838">
    <property type="component" value="Unassembled WGS sequence"/>
</dbReference>
<comment type="caution">
    <text evidence="3">The sequence shown here is derived from an EMBL/GenBank/DDBJ whole genome shotgun (WGS) entry which is preliminary data.</text>
</comment>
<dbReference type="EMBL" id="JAJSOF020000023">
    <property type="protein sequence ID" value="KAJ4435780.1"/>
    <property type="molecule type" value="Genomic_DNA"/>
</dbReference>
<evidence type="ECO:0000256" key="1">
    <source>
        <dbReference type="ARBA" id="ARBA00022483"/>
    </source>
</evidence>
<evidence type="ECO:0000313" key="4">
    <source>
        <dbReference type="Proteomes" id="UP001148838"/>
    </source>
</evidence>